<evidence type="ECO:0000259" key="11">
    <source>
        <dbReference type="Pfam" id="PF02885"/>
    </source>
</evidence>
<dbReference type="EC" id="2.4.2.18" evidence="9"/>
<keyword evidence="3 9" id="KW-0328">Glycosyltransferase</keyword>
<feature type="binding site" evidence="9">
    <location>
        <position position="114"/>
    </location>
    <ligand>
        <name>anthranilate</name>
        <dbReference type="ChEBI" id="CHEBI:16567"/>
        <label>1</label>
    </ligand>
</feature>
<dbReference type="InterPro" id="IPR035902">
    <property type="entry name" value="Nuc_phospho_transferase"/>
</dbReference>
<accession>F0SGJ6</accession>
<feature type="binding site" evidence="9">
    <location>
        <position position="228"/>
    </location>
    <ligand>
        <name>Mg(2+)</name>
        <dbReference type="ChEBI" id="CHEBI:18420"/>
        <label>2</label>
    </ligand>
</feature>
<evidence type="ECO:0000259" key="10">
    <source>
        <dbReference type="Pfam" id="PF00591"/>
    </source>
</evidence>
<keyword evidence="9" id="KW-0479">Metal-binding</keyword>
<dbReference type="GO" id="GO:0000287">
    <property type="term" value="F:magnesium ion binding"/>
    <property type="evidence" value="ECO:0007669"/>
    <property type="project" value="UniProtKB-UniRule"/>
</dbReference>
<dbReference type="Gene3D" id="1.20.970.10">
    <property type="entry name" value="Transferase, Pyrimidine Nucleoside Phosphorylase, Chain C"/>
    <property type="match status" value="1"/>
</dbReference>
<dbReference type="Gene3D" id="3.40.1030.10">
    <property type="entry name" value="Nucleoside phosphorylase/phosphoribosyltransferase catalytic domain"/>
    <property type="match status" value="1"/>
</dbReference>
<dbReference type="GO" id="GO:0005829">
    <property type="term" value="C:cytosol"/>
    <property type="evidence" value="ECO:0007669"/>
    <property type="project" value="TreeGrafter"/>
</dbReference>
<dbReference type="SUPFAM" id="SSF47648">
    <property type="entry name" value="Nucleoside phosphorylase/phosphoribosyltransferase N-terminal domain"/>
    <property type="match status" value="1"/>
</dbReference>
<feature type="binding site" evidence="9">
    <location>
        <position position="91"/>
    </location>
    <ligand>
        <name>5-phospho-alpha-D-ribose 1-diphosphate</name>
        <dbReference type="ChEBI" id="CHEBI:58017"/>
    </ligand>
</feature>
<evidence type="ECO:0000256" key="2">
    <source>
        <dbReference type="ARBA" id="ARBA00022605"/>
    </source>
</evidence>
<evidence type="ECO:0000256" key="7">
    <source>
        <dbReference type="ARBA" id="ARBA00052328"/>
    </source>
</evidence>
<dbReference type="UniPathway" id="UPA00035">
    <property type="reaction ID" value="UER00041"/>
</dbReference>
<protein>
    <recommendedName>
        <fullName evidence="9">Anthranilate phosphoribosyltransferase</fullName>
        <ecNumber evidence="9">2.4.2.18</ecNumber>
    </recommendedName>
</protein>
<comment type="cofactor">
    <cofactor evidence="9">
        <name>Mg(2+)</name>
        <dbReference type="ChEBI" id="CHEBI:18420"/>
    </cofactor>
    <text evidence="9">Binds 2 magnesium ions per monomer.</text>
</comment>
<evidence type="ECO:0000256" key="4">
    <source>
        <dbReference type="ARBA" id="ARBA00022679"/>
    </source>
</evidence>
<keyword evidence="13" id="KW-1185">Reference proteome</keyword>
<sequence>MDDFFRSTLQKAMTGAPLSADEMRRVIGKIMDGESDPLQTAGLLCVLAARGETAEEFAGAAESMRQRATRIREDGTGILDTCGTGGSGLRTFNISTAAAIICAAAGVSVAKHGNRSISSTSGSADVLETLGVNLTLSPEQVNSCIESIGIGFCYAPLLHSAMKNVGPIRSALGVRTIFNMLGPLTNPAGAEFQVLGTIRDSYAEKLAHALSHLGTSRALVVCGNNELDELCLWGPNTMFEVSGSHVTRHSLEPKSLGLPSVELADIQVDSAAESAELIQRTLAGDDLPARHAIAINAAAGLWIAGAADDLQAGLKAAYAVIDSGKAASKLQELQDLSQSLAAGK</sequence>
<evidence type="ECO:0000256" key="6">
    <source>
        <dbReference type="ARBA" id="ARBA00023141"/>
    </source>
</evidence>
<dbReference type="Pfam" id="PF00591">
    <property type="entry name" value="Glycos_transf_3"/>
    <property type="match status" value="1"/>
</dbReference>
<dbReference type="InterPro" id="IPR017459">
    <property type="entry name" value="Glycosyl_Trfase_fam3_N_dom"/>
</dbReference>
<dbReference type="NCBIfam" id="TIGR01245">
    <property type="entry name" value="trpD"/>
    <property type="match status" value="1"/>
</dbReference>
<dbReference type="AlphaFoldDB" id="F0SGJ6"/>
<dbReference type="EMBL" id="CP002546">
    <property type="protein sequence ID" value="ADY61601.1"/>
    <property type="molecule type" value="Genomic_DNA"/>
</dbReference>
<evidence type="ECO:0000256" key="5">
    <source>
        <dbReference type="ARBA" id="ARBA00022822"/>
    </source>
</evidence>
<keyword evidence="6 9" id="KW-0057">Aromatic amino acid biosynthesis</keyword>
<dbReference type="KEGG" id="pbs:Plabr_4024"/>
<dbReference type="PANTHER" id="PTHR43285:SF2">
    <property type="entry name" value="ANTHRANILATE PHOSPHORIBOSYLTRANSFERASE"/>
    <property type="match status" value="1"/>
</dbReference>
<gene>
    <name evidence="9" type="primary">trpD</name>
    <name evidence="12" type="ordered locus">Plabr_4024</name>
</gene>
<feature type="binding site" evidence="9">
    <location>
        <position position="229"/>
    </location>
    <ligand>
        <name>Mg(2+)</name>
        <dbReference type="ChEBI" id="CHEBI:18420"/>
        <label>1</label>
    </ligand>
</feature>
<dbReference type="InterPro" id="IPR000312">
    <property type="entry name" value="Glycosyl_Trfase_fam3"/>
</dbReference>
<dbReference type="STRING" id="756272.Plabr_4024"/>
<comment type="function">
    <text evidence="9">Catalyzes the transfer of the phosphoribosyl group of 5-phosphorylribose-1-pyrophosphate (PRPP) to anthranilate to yield N-(5'-phosphoribosyl)-anthranilate (PRA).</text>
</comment>
<dbReference type="GO" id="GO:0000162">
    <property type="term" value="P:L-tryptophan biosynthetic process"/>
    <property type="evidence" value="ECO:0007669"/>
    <property type="project" value="UniProtKB-UniRule"/>
</dbReference>
<comment type="caution">
    <text evidence="9">Lacks conserved residue(s) required for the propagation of feature annotation.</text>
</comment>
<feature type="domain" description="Glycosyl transferase family 3 N-terminal" evidence="11">
    <location>
        <begin position="8"/>
        <end position="68"/>
    </location>
</feature>
<feature type="binding site" evidence="9">
    <location>
        <position position="229"/>
    </location>
    <ligand>
        <name>Mg(2+)</name>
        <dbReference type="ChEBI" id="CHEBI:18420"/>
        <label>2</label>
    </ligand>
</feature>
<feature type="binding site" evidence="9">
    <location>
        <position position="83"/>
    </location>
    <ligand>
        <name>5-phospho-alpha-D-ribose 1-diphosphate</name>
        <dbReference type="ChEBI" id="CHEBI:58017"/>
    </ligand>
</feature>
<reference evidence="13" key="1">
    <citation type="submission" date="2011-02" db="EMBL/GenBank/DDBJ databases">
        <title>The complete genome of Planctomyces brasiliensis DSM 5305.</title>
        <authorList>
            <person name="Lucas S."/>
            <person name="Copeland A."/>
            <person name="Lapidus A."/>
            <person name="Bruce D."/>
            <person name="Goodwin L."/>
            <person name="Pitluck S."/>
            <person name="Kyrpides N."/>
            <person name="Mavromatis K."/>
            <person name="Pagani I."/>
            <person name="Ivanova N."/>
            <person name="Ovchinnikova G."/>
            <person name="Lu M."/>
            <person name="Detter J.C."/>
            <person name="Han C."/>
            <person name="Land M."/>
            <person name="Hauser L."/>
            <person name="Markowitz V."/>
            <person name="Cheng J.-F."/>
            <person name="Hugenholtz P."/>
            <person name="Woyke T."/>
            <person name="Wu D."/>
            <person name="Tindall B."/>
            <person name="Pomrenke H.G."/>
            <person name="Brambilla E."/>
            <person name="Klenk H.-P."/>
            <person name="Eisen J.A."/>
        </authorList>
    </citation>
    <scope>NUCLEOTIDE SEQUENCE [LARGE SCALE GENOMIC DNA]</scope>
    <source>
        <strain evidence="13">ATCC 49424 / DSM 5305 / JCM 21570 / NBRC 103401 / IFAM 1448</strain>
    </source>
</reference>
<evidence type="ECO:0000256" key="8">
    <source>
        <dbReference type="ARBA" id="ARBA00061188"/>
    </source>
</evidence>
<dbReference type="SUPFAM" id="SSF52418">
    <property type="entry name" value="Nucleoside phosphorylase/phosphoribosyltransferase catalytic domain"/>
    <property type="match status" value="1"/>
</dbReference>
<dbReference type="Pfam" id="PF02885">
    <property type="entry name" value="Glycos_trans_3N"/>
    <property type="match status" value="1"/>
</dbReference>
<name>F0SGJ6_RUBBR</name>
<proteinExistence type="inferred from homology"/>
<comment type="pathway">
    <text evidence="1 9">Amino-acid biosynthesis; L-tryptophan biosynthesis; L-tryptophan from chorismate: step 2/5.</text>
</comment>
<dbReference type="GO" id="GO:0004048">
    <property type="term" value="F:anthranilate phosphoribosyltransferase activity"/>
    <property type="evidence" value="ECO:0007669"/>
    <property type="project" value="UniProtKB-UniRule"/>
</dbReference>
<feature type="binding site" evidence="9">
    <location>
        <begin position="93"/>
        <end position="96"/>
    </location>
    <ligand>
        <name>5-phospho-alpha-D-ribose 1-diphosphate</name>
        <dbReference type="ChEBI" id="CHEBI:58017"/>
    </ligand>
</feature>
<evidence type="ECO:0000313" key="13">
    <source>
        <dbReference type="Proteomes" id="UP000006860"/>
    </source>
</evidence>
<comment type="similarity">
    <text evidence="8">In the C-terminal section; belongs to the anthranilate phosphoribosyltransferase family.</text>
</comment>
<comment type="similarity">
    <text evidence="9">Belongs to the anthranilate phosphoribosyltransferase family.</text>
</comment>
<evidence type="ECO:0000256" key="3">
    <source>
        <dbReference type="ARBA" id="ARBA00022676"/>
    </source>
</evidence>
<keyword evidence="9" id="KW-0460">Magnesium</keyword>
<organism evidence="12 13">
    <name type="scientific">Rubinisphaera brasiliensis (strain ATCC 49424 / DSM 5305 / JCM 21570 / IAM 15109 / NBRC 103401 / IFAM 1448)</name>
    <name type="common">Planctomyces brasiliensis</name>
    <dbReference type="NCBI Taxonomy" id="756272"/>
    <lineage>
        <taxon>Bacteria</taxon>
        <taxon>Pseudomonadati</taxon>
        <taxon>Planctomycetota</taxon>
        <taxon>Planctomycetia</taxon>
        <taxon>Planctomycetales</taxon>
        <taxon>Planctomycetaceae</taxon>
        <taxon>Rubinisphaera</taxon>
    </lineage>
</organism>
<feature type="binding site" evidence="9">
    <location>
        <begin position="111"/>
        <end position="119"/>
    </location>
    <ligand>
        <name>5-phospho-alpha-D-ribose 1-diphosphate</name>
        <dbReference type="ChEBI" id="CHEBI:58017"/>
    </ligand>
</feature>
<evidence type="ECO:0000256" key="1">
    <source>
        <dbReference type="ARBA" id="ARBA00004907"/>
    </source>
</evidence>
<comment type="subunit">
    <text evidence="9">Homodimer.</text>
</comment>
<feature type="binding site" evidence="9">
    <location>
        <position position="169"/>
    </location>
    <ligand>
        <name>anthranilate</name>
        <dbReference type="ChEBI" id="CHEBI:16567"/>
        <label>2</label>
    </ligand>
</feature>
<comment type="catalytic activity">
    <reaction evidence="7 9">
        <text>N-(5-phospho-beta-D-ribosyl)anthranilate + diphosphate = 5-phospho-alpha-D-ribose 1-diphosphate + anthranilate</text>
        <dbReference type="Rhea" id="RHEA:11768"/>
        <dbReference type="ChEBI" id="CHEBI:16567"/>
        <dbReference type="ChEBI" id="CHEBI:18277"/>
        <dbReference type="ChEBI" id="CHEBI:33019"/>
        <dbReference type="ChEBI" id="CHEBI:58017"/>
        <dbReference type="EC" id="2.4.2.18"/>
    </reaction>
</comment>
<feature type="binding site" evidence="9">
    <location>
        <position position="95"/>
    </location>
    <ligand>
        <name>Mg(2+)</name>
        <dbReference type="ChEBI" id="CHEBI:18420"/>
        <label>1</label>
    </ligand>
</feature>
<evidence type="ECO:0000313" key="12">
    <source>
        <dbReference type="EMBL" id="ADY61601.1"/>
    </source>
</evidence>
<dbReference type="InterPro" id="IPR005940">
    <property type="entry name" value="Anthranilate_Pribosyl_Tfrase"/>
</dbReference>
<keyword evidence="2 9" id="KW-0028">Amino-acid biosynthesis</keyword>
<keyword evidence="5 9" id="KW-0822">Tryptophan biosynthesis</keyword>
<feature type="binding site" evidence="9">
    <location>
        <position position="83"/>
    </location>
    <ligand>
        <name>anthranilate</name>
        <dbReference type="ChEBI" id="CHEBI:16567"/>
        <label>1</label>
    </ligand>
</feature>
<feature type="domain" description="Glycosyl transferase family 3" evidence="10">
    <location>
        <begin position="77"/>
        <end position="327"/>
    </location>
</feature>
<feature type="binding site" evidence="9">
    <location>
        <begin position="86"/>
        <end position="87"/>
    </location>
    <ligand>
        <name>5-phospho-alpha-D-ribose 1-diphosphate</name>
        <dbReference type="ChEBI" id="CHEBI:58017"/>
    </ligand>
</feature>
<dbReference type="HOGENOM" id="CLU_034315_2_1_0"/>
<keyword evidence="4 9" id="KW-0808">Transferase</keyword>
<dbReference type="InterPro" id="IPR036320">
    <property type="entry name" value="Glycosyl_Trfase_fam3_N_dom_sf"/>
</dbReference>
<dbReference type="Proteomes" id="UP000006860">
    <property type="component" value="Chromosome"/>
</dbReference>
<feature type="binding site" evidence="9">
    <location>
        <position position="123"/>
    </location>
    <ligand>
        <name>5-phospho-alpha-D-ribose 1-diphosphate</name>
        <dbReference type="ChEBI" id="CHEBI:58017"/>
    </ligand>
</feature>
<evidence type="ECO:0000256" key="9">
    <source>
        <dbReference type="HAMAP-Rule" id="MF_00211"/>
    </source>
</evidence>
<dbReference type="PANTHER" id="PTHR43285">
    <property type="entry name" value="ANTHRANILATE PHOSPHORIBOSYLTRANSFERASE"/>
    <property type="match status" value="1"/>
</dbReference>
<dbReference type="HAMAP" id="MF_00211">
    <property type="entry name" value="TrpD"/>
    <property type="match status" value="1"/>
</dbReference>
<dbReference type="FunFam" id="3.40.1030.10:FF:000002">
    <property type="entry name" value="Anthranilate phosphoribosyltransferase"/>
    <property type="match status" value="1"/>
</dbReference>
<dbReference type="eggNOG" id="COG0547">
    <property type="taxonomic scope" value="Bacteria"/>
</dbReference>